<evidence type="ECO:0000313" key="4">
    <source>
        <dbReference type="EMBL" id="KAB1441723.1"/>
    </source>
</evidence>
<dbReference type="InterPro" id="IPR000700">
    <property type="entry name" value="PAS-assoc_C"/>
</dbReference>
<gene>
    <name evidence="4" type="ORF">F8A88_09005</name>
</gene>
<dbReference type="PROSITE" id="PS50113">
    <property type="entry name" value="PAC"/>
    <property type="match status" value="1"/>
</dbReference>
<dbReference type="NCBIfam" id="TIGR00229">
    <property type="entry name" value="sensory_box"/>
    <property type="match status" value="3"/>
</dbReference>
<feature type="domain" description="PAC" evidence="2">
    <location>
        <begin position="356"/>
        <end position="408"/>
    </location>
</feature>
<organism evidence="4 5">
    <name type="scientific">Pseudodesulfovibrio senegalensis</name>
    <dbReference type="NCBI Taxonomy" id="1721087"/>
    <lineage>
        <taxon>Bacteria</taxon>
        <taxon>Pseudomonadati</taxon>
        <taxon>Thermodesulfobacteriota</taxon>
        <taxon>Desulfovibrionia</taxon>
        <taxon>Desulfovibrionales</taxon>
        <taxon>Desulfovibrionaceae</taxon>
    </lineage>
</organism>
<dbReference type="SMART" id="SM00091">
    <property type="entry name" value="PAS"/>
    <property type="match status" value="3"/>
</dbReference>
<accession>A0A6N6N3R4</accession>
<dbReference type="InterPro" id="IPR013767">
    <property type="entry name" value="PAS_fold"/>
</dbReference>
<dbReference type="GO" id="GO:0006355">
    <property type="term" value="P:regulation of DNA-templated transcription"/>
    <property type="evidence" value="ECO:0007669"/>
    <property type="project" value="InterPro"/>
</dbReference>
<dbReference type="InterPro" id="IPR001610">
    <property type="entry name" value="PAC"/>
</dbReference>
<dbReference type="SUPFAM" id="SSF55785">
    <property type="entry name" value="PYP-like sensor domain (PAS domain)"/>
    <property type="match status" value="3"/>
</dbReference>
<dbReference type="Pfam" id="PF13426">
    <property type="entry name" value="PAS_9"/>
    <property type="match status" value="2"/>
</dbReference>
<dbReference type="InterPro" id="IPR043128">
    <property type="entry name" value="Rev_trsase/Diguanyl_cyclase"/>
</dbReference>
<comment type="caution">
    <text evidence="4">The sequence shown here is derived from an EMBL/GenBank/DDBJ whole genome shotgun (WGS) entry which is preliminary data.</text>
</comment>
<dbReference type="PROSITE" id="PS50112">
    <property type="entry name" value="PAS"/>
    <property type="match status" value="2"/>
</dbReference>
<dbReference type="InterPro" id="IPR052155">
    <property type="entry name" value="Biofilm_reg_signaling"/>
</dbReference>
<dbReference type="GO" id="GO:0003824">
    <property type="term" value="F:catalytic activity"/>
    <property type="evidence" value="ECO:0007669"/>
    <property type="project" value="UniProtKB-ARBA"/>
</dbReference>
<dbReference type="Gene3D" id="3.30.70.270">
    <property type="match status" value="1"/>
</dbReference>
<dbReference type="EMBL" id="WAIE01000003">
    <property type="protein sequence ID" value="KAB1441723.1"/>
    <property type="molecule type" value="Genomic_DNA"/>
</dbReference>
<evidence type="ECO:0000259" key="1">
    <source>
        <dbReference type="PROSITE" id="PS50112"/>
    </source>
</evidence>
<feature type="domain" description="PAS" evidence="1">
    <location>
        <begin position="161"/>
        <end position="231"/>
    </location>
</feature>
<sequence>MAIRQELLHYDYGIPLSAILEAVMKHETLLLLLRSASHTLCQDVERQARKLCIGNPDIPGSLICRAVAHGIESAETDRQTNVAMRDCAASLATLTSDHAALAKLLKFARDLYFELLDKDAQAAKRTDWGRRILHAFDRLEIAVAKQRDLRDKARTERLHHAEQWTRSLFESVPDPQFLHTLDGYFLDVNSAACERLGYSREQLLNMCVSDIDKPLQAPSLEKTVQTILKNGSCRFRTAHVSSSGEIFPVEIRSCVVDSGDTPLILSSARDMSEMETQRKALQKSEEKFRRIFETMKDAYILTSMEGAVLMANPSALRQIGLAEHEVLGKDVTPLLYANPADRKAMLEKLTEDGALSGYLVDFKDKDGATVKGELNVNLVYNEQNEPVALEGIFRDVTDRIEAEREMREREEQYRGFFMNNHAVMLLHDPNNGNIIDANPAAERFYGHERGTLLSMNINQLQQDSEEDVFREMVRAGQQNRNHFLLRHKTAGGRERDVEVYSGPVMVNGRMLLYSVIHDVTERRRLGKELQRLATEDSLTGVYNRREFLRLCEKEFSRSRRYRTPLSLLMLDLDNFKTINDTHGHKIGDEVLQAVTACCREALRDSDLLGRIGGEEFAVALPQTDSANAAKAAHRLCKSIRELQVQTPQGPQSVTVSIGLAAMTRDDHDAEETMHRADKALYSAKRKGRNRVEKA</sequence>
<dbReference type="InterPro" id="IPR029787">
    <property type="entry name" value="Nucleotide_cyclase"/>
</dbReference>
<evidence type="ECO:0000313" key="5">
    <source>
        <dbReference type="Proteomes" id="UP000438699"/>
    </source>
</evidence>
<dbReference type="SMART" id="SM00267">
    <property type="entry name" value="GGDEF"/>
    <property type="match status" value="1"/>
</dbReference>
<dbReference type="Pfam" id="PF00990">
    <property type="entry name" value="GGDEF"/>
    <property type="match status" value="1"/>
</dbReference>
<dbReference type="Pfam" id="PF00989">
    <property type="entry name" value="PAS"/>
    <property type="match status" value="1"/>
</dbReference>
<dbReference type="PROSITE" id="PS50887">
    <property type="entry name" value="GGDEF"/>
    <property type="match status" value="1"/>
</dbReference>
<dbReference type="PANTHER" id="PTHR44757">
    <property type="entry name" value="DIGUANYLATE CYCLASE DGCP"/>
    <property type="match status" value="1"/>
</dbReference>
<dbReference type="NCBIfam" id="TIGR00254">
    <property type="entry name" value="GGDEF"/>
    <property type="match status" value="1"/>
</dbReference>
<dbReference type="Proteomes" id="UP000438699">
    <property type="component" value="Unassembled WGS sequence"/>
</dbReference>
<dbReference type="SMART" id="SM00086">
    <property type="entry name" value="PAC"/>
    <property type="match status" value="2"/>
</dbReference>
<dbReference type="CDD" id="cd01949">
    <property type="entry name" value="GGDEF"/>
    <property type="match status" value="1"/>
</dbReference>
<dbReference type="PANTHER" id="PTHR44757:SF2">
    <property type="entry name" value="BIOFILM ARCHITECTURE MAINTENANCE PROTEIN MBAA"/>
    <property type="match status" value="1"/>
</dbReference>
<dbReference type="InterPro" id="IPR000160">
    <property type="entry name" value="GGDEF_dom"/>
</dbReference>
<dbReference type="InterPro" id="IPR000014">
    <property type="entry name" value="PAS"/>
</dbReference>
<dbReference type="SUPFAM" id="SSF55073">
    <property type="entry name" value="Nucleotide cyclase"/>
    <property type="match status" value="1"/>
</dbReference>
<feature type="domain" description="PAS" evidence="1">
    <location>
        <begin position="284"/>
        <end position="349"/>
    </location>
</feature>
<name>A0A6N6N3R4_9BACT</name>
<protein>
    <submittedName>
        <fullName evidence="4">PAS domain S-box protein</fullName>
    </submittedName>
</protein>
<proteinExistence type="predicted"/>
<evidence type="ECO:0000259" key="3">
    <source>
        <dbReference type="PROSITE" id="PS50887"/>
    </source>
</evidence>
<evidence type="ECO:0000259" key="2">
    <source>
        <dbReference type="PROSITE" id="PS50113"/>
    </source>
</evidence>
<dbReference type="OrthoDB" id="5460745at2"/>
<dbReference type="Gene3D" id="3.30.450.20">
    <property type="entry name" value="PAS domain"/>
    <property type="match status" value="3"/>
</dbReference>
<keyword evidence="5" id="KW-1185">Reference proteome</keyword>
<dbReference type="InterPro" id="IPR035965">
    <property type="entry name" value="PAS-like_dom_sf"/>
</dbReference>
<dbReference type="CDD" id="cd00130">
    <property type="entry name" value="PAS"/>
    <property type="match status" value="3"/>
</dbReference>
<reference evidence="4 5" key="1">
    <citation type="journal article" date="2017" name="Int. J. Syst. Evol. Microbiol.">
        <title>Desulfovibrio senegalensis sp. nov., a mesophilic sulfate reducer isolated from marine sediment.</title>
        <authorList>
            <person name="Thioye A."/>
            <person name="Gam Z.B.A."/>
            <person name="Mbengue M."/>
            <person name="Cayol J.L."/>
            <person name="Joseph-Bartoli M."/>
            <person name="Toure-Kane C."/>
            <person name="Labat M."/>
        </authorList>
    </citation>
    <scope>NUCLEOTIDE SEQUENCE [LARGE SCALE GENOMIC DNA]</scope>
    <source>
        <strain evidence="4 5">DSM 101509</strain>
    </source>
</reference>
<dbReference type="FunFam" id="3.30.70.270:FF:000001">
    <property type="entry name" value="Diguanylate cyclase domain protein"/>
    <property type="match status" value="1"/>
</dbReference>
<dbReference type="RefSeq" id="WP_151150815.1">
    <property type="nucleotide sequence ID" value="NZ_WAIE01000003.1"/>
</dbReference>
<dbReference type="AlphaFoldDB" id="A0A6N6N3R4"/>
<feature type="domain" description="GGDEF" evidence="3">
    <location>
        <begin position="563"/>
        <end position="694"/>
    </location>
</feature>